<dbReference type="RefSeq" id="WP_026206366.1">
    <property type="nucleotide sequence ID" value="NZ_JBIAZU010000006.1"/>
</dbReference>
<evidence type="ECO:0000259" key="3">
    <source>
        <dbReference type="PROSITE" id="PS50240"/>
    </source>
</evidence>
<dbReference type="Gene3D" id="2.40.10.10">
    <property type="entry name" value="Trypsin-like serine proteases"/>
    <property type="match status" value="1"/>
</dbReference>
<keyword evidence="2" id="KW-1015">Disulfide bond</keyword>
<dbReference type="Proteomes" id="UP001602245">
    <property type="component" value="Unassembled WGS sequence"/>
</dbReference>
<dbReference type="InterPro" id="IPR043504">
    <property type="entry name" value="Peptidase_S1_PA_chymotrypsin"/>
</dbReference>
<gene>
    <name evidence="4" type="ORF">ACFY35_33605</name>
</gene>
<dbReference type="PANTHER" id="PTHR24276:SF98">
    <property type="entry name" value="FI18310P1-RELATED"/>
    <property type="match status" value="1"/>
</dbReference>
<dbReference type="Pfam" id="PF00089">
    <property type="entry name" value="Trypsin"/>
    <property type="match status" value="1"/>
</dbReference>
<dbReference type="SMART" id="SM00020">
    <property type="entry name" value="Tryp_SPc"/>
    <property type="match status" value="1"/>
</dbReference>
<dbReference type="PRINTS" id="PR00722">
    <property type="entry name" value="CHYMOTRYPSIN"/>
</dbReference>
<evidence type="ECO:0000256" key="2">
    <source>
        <dbReference type="ARBA" id="ARBA00023157"/>
    </source>
</evidence>
<dbReference type="InterPro" id="IPR009003">
    <property type="entry name" value="Peptidase_S1_PA"/>
</dbReference>
<dbReference type="PROSITE" id="PS50240">
    <property type="entry name" value="TRYPSIN_DOM"/>
    <property type="match status" value="1"/>
</dbReference>
<feature type="domain" description="Peptidase S1" evidence="3">
    <location>
        <begin position="19"/>
        <end position="255"/>
    </location>
</feature>
<organism evidence="4 5">
    <name type="scientific">Paractinoplanes globisporus</name>
    <dbReference type="NCBI Taxonomy" id="113565"/>
    <lineage>
        <taxon>Bacteria</taxon>
        <taxon>Bacillati</taxon>
        <taxon>Actinomycetota</taxon>
        <taxon>Actinomycetes</taxon>
        <taxon>Micromonosporales</taxon>
        <taxon>Micromonosporaceae</taxon>
        <taxon>Paractinoplanes</taxon>
    </lineage>
</organism>
<keyword evidence="5" id="KW-1185">Reference proteome</keyword>
<dbReference type="PANTHER" id="PTHR24276">
    <property type="entry name" value="POLYSERASE-RELATED"/>
    <property type="match status" value="1"/>
</dbReference>
<dbReference type="InterPro" id="IPR050430">
    <property type="entry name" value="Peptidase_S1"/>
</dbReference>
<dbReference type="InterPro" id="IPR018114">
    <property type="entry name" value="TRYPSIN_HIS"/>
</dbReference>
<evidence type="ECO:0000256" key="1">
    <source>
        <dbReference type="ARBA" id="ARBA00007664"/>
    </source>
</evidence>
<name>A0ABW6WPC2_9ACTN</name>
<proteinExistence type="inferred from homology"/>
<comment type="similarity">
    <text evidence="1">Belongs to the peptidase S1 family.</text>
</comment>
<comment type="caution">
    <text evidence="4">The sequence shown here is derived from an EMBL/GenBank/DDBJ whole genome shotgun (WGS) entry which is preliminary data.</text>
</comment>
<dbReference type="EMBL" id="JBIAZU010000006">
    <property type="protein sequence ID" value="MFF5294400.1"/>
    <property type="molecule type" value="Genomic_DNA"/>
</dbReference>
<evidence type="ECO:0000313" key="4">
    <source>
        <dbReference type="EMBL" id="MFF5294400.1"/>
    </source>
</evidence>
<accession>A0ABW6WPC2</accession>
<sequence>MSRSIGRSVVAAVVTVGVVLGGAGPAHAIADGDPVPDGRYAFSVKLTMTGIPTASGGRRDSACSGALIAQRWVITAGHCFRDANNVRVDRPVADLTTATVGRTDLTDTGRGIEAEVIAVRQSPTADVALAELSVPVRRIRPIRLSTKAPELGDIVRVTGYGSTTSVNPAPVTRLRTGQLTVVALSEPVVGLHGYAPQPDTTPCPYDSGGPYFAEHGHRGPALVAVVSNGPSCPHTATENGARIDNIVPWIREVLRDVH</sequence>
<dbReference type="InterPro" id="IPR001314">
    <property type="entry name" value="Peptidase_S1A"/>
</dbReference>
<evidence type="ECO:0000313" key="5">
    <source>
        <dbReference type="Proteomes" id="UP001602245"/>
    </source>
</evidence>
<reference evidence="4 5" key="1">
    <citation type="submission" date="2024-10" db="EMBL/GenBank/DDBJ databases">
        <title>The Natural Products Discovery Center: Release of the First 8490 Sequenced Strains for Exploring Actinobacteria Biosynthetic Diversity.</title>
        <authorList>
            <person name="Kalkreuter E."/>
            <person name="Kautsar S.A."/>
            <person name="Yang D."/>
            <person name="Bader C.D."/>
            <person name="Teijaro C.N."/>
            <person name="Fluegel L."/>
            <person name="Davis C.M."/>
            <person name="Simpson J.R."/>
            <person name="Lauterbach L."/>
            <person name="Steele A.D."/>
            <person name="Gui C."/>
            <person name="Meng S."/>
            <person name="Li G."/>
            <person name="Viehrig K."/>
            <person name="Ye F."/>
            <person name="Su P."/>
            <person name="Kiefer A.F."/>
            <person name="Nichols A."/>
            <person name="Cepeda A.J."/>
            <person name="Yan W."/>
            <person name="Fan B."/>
            <person name="Jiang Y."/>
            <person name="Adhikari A."/>
            <person name="Zheng C.-J."/>
            <person name="Schuster L."/>
            <person name="Cowan T.M."/>
            <person name="Smanski M.J."/>
            <person name="Chevrette M.G."/>
            <person name="De Carvalho L.P.S."/>
            <person name="Shen B."/>
        </authorList>
    </citation>
    <scope>NUCLEOTIDE SEQUENCE [LARGE SCALE GENOMIC DNA]</scope>
    <source>
        <strain evidence="4 5">NPDC000087</strain>
    </source>
</reference>
<protein>
    <submittedName>
        <fullName evidence="4">S1 family peptidase</fullName>
    </submittedName>
</protein>
<dbReference type="SUPFAM" id="SSF50494">
    <property type="entry name" value="Trypsin-like serine proteases"/>
    <property type="match status" value="1"/>
</dbReference>
<dbReference type="PROSITE" id="PS00134">
    <property type="entry name" value="TRYPSIN_HIS"/>
    <property type="match status" value="1"/>
</dbReference>
<dbReference type="InterPro" id="IPR001254">
    <property type="entry name" value="Trypsin_dom"/>
</dbReference>